<organism evidence="2">
    <name type="scientific">Chromera velia CCMP2878</name>
    <dbReference type="NCBI Taxonomy" id="1169474"/>
    <lineage>
        <taxon>Eukaryota</taxon>
        <taxon>Sar</taxon>
        <taxon>Alveolata</taxon>
        <taxon>Colpodellida</taxon>
        <taxon>Chromeraceae</taxon>
        <taxon>Chromera</taxon>
    </lineage>
</organism>
<proteinExistence type="predicted"/>
<gene>
    <name evidence="2" type="ORF">Cvel_28881</name>
</gene>
<protein>
    <recommendedName>
        <fullName evidence="3">J domain-containing protein</fullName>
    </recommendedName>
</protein>
<feature type="region of interest" description="Disordered" evidence="1">
    <location>
        <begin position="122"/>
        <end position="155"/>
    </location>
</feature>
<dbReference type="VEuPathDB" id="CryptoDB:Cvel_28881"/>
<name>A0A0G4HLP7_9ALVE</name>
<dbReference type="EMBL" id="CDMZ01003098">
    <property type="protein sequence ID" value="CEM45095.1"/>
    <property type="molecule type" value="Genomic_DNA"/>
</dbReference>
<dbReference type="SUPFAM" id="SSF46565">
    <property type="entry name" value="Chaperone J-domain"/>
    <property type="match status" value="1"/>
</dbReference>
<dbReference type="InterPro" id="IPR036869">
    <property type="entry name" value="J_dom_sf"/>
</dbReference>
<evidence type="ECO:0008006" key="3">
    <source>
        <dbReference type="Google" id="ProtNLM"/>
    </source>
</evidence>
<evidence type="ECO:0000313" key="2">
    <source>
        <dbReference type="EMBL" id="CEM45095.1"/>
    </source>
</evidence>
<sequence>MVPRCVALHLTEREKDGERPPTAMELDENKLRALEAARTACEAFLVLGVANTDMNTAKKTYRSFMLAAHPDKLLDKFSKDSKELKRRQEIFIKVNGFWEKASENVDPSAKVAFPCSKEKVKKTVKPPSLRPTASRHRHGETHRGAPQAQDKSHSARLIHHCEERNTDRMGKYLTHESLVGTCLEKACGKKGVGKKVLKALLP</sequence>
<dbReference type="AlphaFoldDB" id="A0A0G4HLP7"/>
<evidence type="ECO:0000256" key="1">
    <source>
        <dbReference type="SAM" id="MobiDB-lite"/>
    </source>
</evidence>
<reference evidence="2" key="1">
    <citation type="submission" date="2014-11" db="EMBL/GenBank/DDBJ databases">
        <authorList>
            <person name="Otto D Thomas"/>
            <person name="Naeem Raeece"/>
        </authorList>
    </citation>
    <scope>NUCLEOTIDE SEQUENCE</scope>
</reference>
<accession>A0A0G4HLP7</accession>
<dbReference type="Gene3D" id="1.10.287.110">
    <property type="entry name" value="DnaJ domain"/>
    <property type="match status" value="1"/>
</dbReference>